<evidence type="ECO:0000256" key="2">
    <source>
        <dbReference type="SAM" id="MobiDB-lite"/>
    </source>
</evidence>
<keyword evidence="5" id="KW-1185">Reference proteome</keyword>
<evidence type="ECO:0000256" key="1">
    <source>
        <dbReference type="ARBA" id="ARBA00022801"/>
    </source>
</evidence>
<dbReference type="Pfam" id="PF10426">
    <property type="entry name" value="zf-RAG1"/>
    <property type="match status" value="1"/>
</dbReference>
<reference evidence="4" key="1">
    <citation type="journal article" date="2020" name="Stud. Mycol.">
        <title>101 Dothideomycetes genomes: a test case for predicting lifestyles and emergence of pathogens.</title>
        <authorList>
            <person name="Haridas S."/>
            <person name="Albert R."/>
            <person name="Binder M."/>
            <person name="Bloem J."/>
            <person name="Labutti K."/>
            <person name="Salamov A."/>
            <person name="Andreopoulos B."/>
            <person name="Baker S."/>
            <person name="Barry K."/>
            <person name="Bills G."/>
            <person name="Bluhm B."/>
            <person name="Cannon C."/>
            <person name="Castanera R."/>
            <person name="Culley D."/>
            <person name="Daum C."/>
            <person name="Ezra D."/>
            <person name="Gonzalez J."/>
            <person name="Henrissat B."/>
            <person name="Kuo A."/>
            <person name="Liang C."/>
            <person name="Lipzen A."/>
            <person name="Lutzoni F."/>
            <person name="Magnuson J."/>
            <person name="Mondo S."/>
            <person name="Nolan M."/>
            <person name="Ohm R."/>
            <person name="Pangilinan J."/>
            <person name="Park H.-J."/>
            <person name="Ramirez L."/>
            <person name="Alfaro M."/>
            <person name="Sun H."/>
            <person name="Tritt A."/>
            <person name="Yoshinaga Y."/>
            <person name="Zwiers L.-H."/>
            <person name="Turgeon B."/>
            <person name="Goodwin S."/>
            <person name="Spatafora J."/>
            <person name="Crous P."/>
            <person name="Grigoriev I."/>
        </authorList>
    </citation>
    <scope>NUCLEOTIDE SEQUENCE</scope>
    <source>
        <strain evidence="4">CBS 121167</strain>
    </source>
</reference>
<dbReference type="GO" id="GO:0016787">
    <property type="term" value="F:hydrolase activity"/>
    <property type="evidence" value="ECO:0007669"/>
    <property type="project" value="UniProtKB-KW"/>
</dbReference>
<feature type="domain" description="C2H2-type" evidence="3">
    <location>
        <begin position="5"/>
        <end position="28"/>
    </location>
</feature>
<evidence type="ECO:0000313" key="5">
    <source>
        <dbReference type="Proteomes" id="UP000799438"/>
    </source>
</evidence>
<dbReference type="SMART" id="SM00355">
    <property type="entry name" value="ZnF_C2H2"/>
    <property type="match status" value="2"/>
</dbReference>
<dbReference type="InterPro" id="IPR012462">
    <property type="entry name" value="UFSP1/2_DUB_cat"/>
</dbReference>
<dbReference type="AlphaFoldDB" id="A0A6A6BHI0"/>
<dbReference type="InterPro" id="IPR019485">
    <property type="entry name" value="RAG1_Znf"/>
</dbReference>
<evidence type="ECO:0000313" key="4">
    <source>
        <dbReference type="EMBL" id="KAF2142903.1"/>
    </source>
</evidence>
<dbReference type="RefSeq" id="XP_033398615.1">
    <property type="nucleotide sequence ID" value="XM_033535250.1"/>
</dbReference>
<dbReference type="Gene3D" id="3.90.70.130">
    <property type="match status" value="1"/>
</dbReference>
<name>A0A6A6BHI0_9PEZI</name>
<dbReference type="InterPro" id="IPR013087">
    <property type="entry name" value="Znf_C2H2_type"/>
</dbReference>
<dbReference type="Proteomes" id="UP000799438">
    <property type="component" value="Unassembled WGS sequence"/>
</dbReference>
<feature type="region of interest" description="Disordered" evidence="2">
    <location>
        <begin position="32"/>
        <end position="66"/>
    </location>
</feature>
<accession>A0A6A6BHI0</accession>
<feature type="region of interest" description="Disordered" evidence="2">
    <location>
        <begin position="119"/>
        <end position="143"/>
    </location>
</feature>
<evidence type="ECO:0000259" key="3">
    <source>
        <dbReference type="SMART" id="SM00355"/>
    </source>
</evidence>
<feature type="domain" description="C2H2-type" evidence="3">
    <location>
        <begin position="69"/>
        <end position="92"/>
    </location>
</feature>
<feature type="compositionally biased region" description="Basic and acidic residues" evidence="2">
    <location>
        <begin position="50"/>
        <end position="61"/>
    </location>
</feature>
<organism evidence="4 5">
    <name type="scientific">Aplosporella prunicola CBS 121167</name>
    <dbReference type="NCBI Taxonomy" id="1176127"/>
    <lineage>
        <taxon>Eukaryota</taxon>
        <taxon>Fungi</taxon>
        <taxon>Dikarya</taxon>
        <taxon>Ascomycota</taxon>
        <taxon>Pezizomycotina</taxon>
        <taxon>Dothideomycetes</taxon>
        <taxon>Dothideomycetes incertae sedis</taxon>
        <taxon>Botryosphaeriales</taxon>
        <taxon>Aplosporellaceae</taxon>
        <taxon>Aplosporella</taxon>
    </lineage>
</organism>
<gene>
    <name evidence="4" type="ORF">K452DRAFT_12731</name>
</gene>
<sequence length="479" mass="54305">MADVLSCPFCDFTSSDSYFLILHVEELHTDDSPFKVTEPSEPPTSALSQTKKEQPRNRDDSPFGTDEWVLCPEKDCDEQVYLSELNEHLDLHLAAGLTEPEHSSSTKRDKMFTPIASEHSFHSGLSDRHRHGKMRPRADSQKSTLARSILDIFCPVSRQKGGPKRSKEHSDDYGARLGKAELGPYAYEDQMPNWLYEQLKAGGKKTTLNRIGRDGRLIKHEIIENETPGVLPMLAQLCALEKSVKHAYLCHPATLQIGKTRREGSFCGYRNLQMLVSYIQGAKAQGHDRFTAGTPNILKLQDMVEDAWDKGISEIAREQTGGIRGTRKYIGTPEVEAVLRSLEIDHGIQMFTDRDDSQAHEQLLADIEGYFRSGVSDDTPETKIYKTCLPPIYLQQPGHSLTIVGFEKHHDGSRNLLVFDPQFNPTPGMMMILGRRGLRTPRPELLHVYRRGHRHLSKRRDFEMIKLTAHPPLFPVWDV</sequence>
<keyword evidence="1" id="KW-0378">Hydrolase</keyword>
<protein>
    <recommendedName>
        <fullName evidence="3">C2H2-type domain-containing protein</fullName>
    </recommendedName>
</protein>
<proteinExistence type="predicted"/>
<dbReference type="GeneID" id="54292744"/>
<dbReference type="EMBL" id="ML995483">
    <property type="protein sequence ID" value="KAF2142903.1"/>
    <property type="molecule type" value="Genomic_DNA"/>
</dbReference>
<dbReference type="OrthoDB" id="288987at2759"/>
<dbReference type="Pfam" id="PF07910">
    <property type="entry name" value="Peptidase_C78"/>
    <property type="match status" value="1"/>
</dbReference>